<keyword evidence="2" id="KW-0328">Glycosyltransferase</keyword>
<dbReference type="PANTHER" id="PTHR43867">
    <property type="entry name" value="CELLULOSE SYNTHASE CATALYTIC SUBUNIT A [UDP-FORMING]"/>
    <property type="match status" value="1"/>
</dbReference>
<proteinExistence type="predicted"/>
<dbReference type="EMBL" id="QLMJ01000024">
    <property type="protein sequence ID" value="RAK27217.1"/>
    <property type="molecule type" value="Genomic_DNA"/>
</dbReference>
<dbReference type="InterPro" id="IPR050321">
    <property type="entry name" value="Glycosyltr_2/OpgH_subfam"/>
</dbReference>
<dbReference type="Proteomes" id="UP000249341">
    <property type="component" value="Unassembled WGS sequence"/>
</dbReference>
<feature type="transmembrane region" description="Helical" evidence="7">
    <location>
        <begin position="318"/>
        <end position="338"/>
    </location>
</feature>
<keyword evidence="9" id="KW-1185">Reference proteome</keyword>
<evidence type="ECO:0000256" key="2">
    <source>
        <dbReference type="ARBA" id="ARBA00022676"/>
    </source>
</evidence>
<feature type="transmembrane region" description="Helical" evidence="7">
    <location>
        <begin position="358"/>
        <end position="382"/>
    </location>
</feature>
<comment type="subcellular location">
    <subcellularLocation>
        <location evidence="1">Membrane</location>
        <topology evidence="1">Multi-pass membrane protein</topology>
    </subcellularLocation>
</comment>
<protein>
    <submittedName>
        <fullName evidence="8">Cellulose synthase/poly-beta-1,6-N-acetylglucosamine synthase-like glycosyltransferase</fullName>
    </submittedName>
</protein>
<feature type="transmembrane region" description="Helical" evidence="7">
    <location>
        <begin position="394"/>
        <end position="417"/>
    </location>
</feature>
<evidence type="ECO:0000313" key="8">
    <source>
        <dbReference type="EMBL" id="RAK27217.1"/>
    </source>
</evidence>
<dbReference type="Pfam" id="PF13641">
    <property type="entry name" value="Glyco_tranf_2_3"/>
    <property type="match status" value="1"/>
</dbReference>
<dbReference type="AlphaFoldDB" id="A0A327YZN0"/>
<evidence type="ECO:0000256" key="6">
    <source>
        <dbReference type="ARBA" id="ARBA00023136"/>
    </source>
</evidence>
<reference evidence="8 9" key="1">
    <citation type="submission" date="2018-06" db="EMBL/GenBank/DDBJ databases">
        <title>Genomic Encyclopedia of Type Strains, Phase III (KMG-III): the genomes of soil and plant-associated and newly described type strains.</title>
        <authorList>
            <person name="Whitman W."/>
        </authorList>
    </citation>
    <scope>NUCLEOTIDE SEQUENCE [LARGE SCALE GENOMIC DNA]</scope>
    <source>
        <strain evidence="8 9">CGMCC 4.7090</strain>
    </source>
</reference>
<dbReference type="GO" id="GO:0016020">
    <property type="term" value="C:membrane"/>
    <property type="evidence" value="ECO:0007669"/>
    <property type="project" value="UniProtKB-SubCell"/>
</dbReference>
<dbReference type="GO" id="GO:0016757">
    <property type="term" value="F:glycosyltransferase activity"/>
    <property type="evidence" value="ECO:0007669"/>
    <property type="project" value="UniProtKB-KW"/>
</dbReference>
<gene>
    <name evidence="8" type="ORF">B0I29_124104</name>
</gene>
<evidence type="ECO:0000313" key="9">
    <source>
        <dbReference type="Proteomes" id="UP000249341"/>
    </source>
</evidence>
<evidence type="ECO:0000256" key="1">
    <source>
        <dbReference type="ARBA" id="ARBA00004141"/>
    </source>
</evidence>
<comment type="caution">
    <text evidence="8">The sequence shown here is derived from an EMBL/GenBank/DDBJ whole genome shotgun (WGS) entry which is preliminary data.</text>
</comment>
<evidence type="ECO:0000256" key="3">
    <source>
        <dbReference type="ARBA" id="ARBA00022679"/>
    </source>
</evidence>
<organism evidence="8 9">
    <name type="scientific">Actinoplanes lutulentus</name>
    <dbReference type="NCBI Taxonomy" id="1287878"/>
    <lineage>
        <taxon>Bacteria</taxon>
        <taxon>Bacillati</taxon>
        <taxon>Actinomycetota</taxon>
        <taxon>Actinomycetes</taxon>
        <taxon>Micromonosporales</taxon>
        <taxon>Micromonosporaceae</taxon>
        <taxon>Actinoplanes</taxon>
    </lineage>
</organism>
<name>A0A327YZN0_9ACTN</name>
<accession>A0A327YZN0</accession>
<keyword evidence="3 8" id="KW-0808">Transferase</keyword>
<sequence length="444" mass="48273">MSWANSWLIAITGYAILLAWPISTLVLVWFAVRYNGTHRAKVINKAVAGGDGRPQHFWVIVPALNEEAVVANTVNAALRLRGPAGTLARVLVVDDGSDDRTPEVLSAIDHPRLSVMRRELPNARQGKGEALNAAYRFISERTAEAGVSPERVVIGIIDGDGQGSENILVEVSRLMRDTKVGAVQVQVRIRNRNKLLGAVQDLEFGAIVDACQNLRDVLDTVGLGGNGQFSRLSTLQALGSAPWSSCLVEDLELGLRMHLGGVSIRYTSRSSVTQQAVVDVRRLTRQRTRWAQGNMQCAQYLMRLFSSRRIARTALAEMLHYLLSPWANAMVTVAIIVMGASGTAGLLIGHPVPFLPTWAVLAESGAIWIAVTTFPGLLWAVVHRNKRGDEGLSRMLVAALAYPAFLVLGLAATYRALGRQASGRQSWAKTERLVEEPILQPVAA</sequence>
<keyword evidence="6 7" id="KW-0472">Membrane</keyword>
<evidence type="ECO:0000256" key="7">
    <source>
        <dbReference type="SAM" id="Phobius"/>
    </source>
</evidence>
<dbReference type="InterPro" id="IPR029044">
    <property type="entry name" value="Nucleotide-diphossugar_trans"/>
</dbReference>
<dbReference type="RefSeq" id="WP_111654147.1">
    <property type="nucleotide sequence ID" value="NZ_QLMJ01000024.1"/>
</dbReference>
<feature type="transmembrane region" description="Helical" evidence="7">
    <location>
        <begin position="6"/>
        <end position="32"/>
    </location>
</feature>
<dbReference type="OrthoDB" id="9806824at2"/>
<evidence type="ECO:0000256" key="5">
    <source>
        <dbReference type="ARBA" id="ARBA00022989"/>
    </source>
</evidence>
<evidence type="ECO:0000256" key="4">
    <source>
        <dbReference type="ARBA" id="ARBA00022692"/>
    </source>
</evidence>
<dbReference type="Gene3D" id="3.90.550.10">
    <property type="entry name" value="Spore Coat Polysaccharide Biosynthesis Protein SpsA, Chain A"/>
    <property type="match status" value="1"/>
</dbReference>
<dbReference type="PANTHER" id="PTHR43867:SF2">
    <property type="entry name" value="CELLULOSE SYNTHASE CATALYTIC SUBUNIT A [UDP-FORMING]"/>
    <property type="match status" value="1"/>
</dbReference>
<keyword evidence="4 7" id="KW-0812">Transmembrane</keyword>
<dbReference type="SUPFAM" id="SSF53448">
    <property type="entry name" value="Nucleotide-diphospho-sugar transferases"/>
    <property type="match status" value="1"/>
</dbReference>
<keyword evidence="5 7" id="KW-1133">Transmembrane helix</keyword>